<comment type="caution">
    <text evidence="3">The sequence shown here is derived from an EMBL/GenBank/DDBJ whole genome shotgun (WGS) entry which is preliminary data.</text>
</comment>
<dbReference type="Pfam" id="PF02481">
    <property type="entry name" value="DNA_processg_A"/>
    <property type="match status" value="1"/>
</dbReference>
<feature type="domain" description="Smf/DprA SLOG" evidence="2">
    <location>
        <begin position="93"/>
        <end position="302"/>
    </location>
</feature>
<dbReference type="PANTHER" id="PTHR43022:SF1">
    <property type="entry name" value="PROTEIN SMF"/>
    <property type="match status" value="1"/>
</dbReference>
<comment type="similarity">
    <text evidence="1">Belongs to the DprA/Smf family.</text>
</comment>
<evidence type="ECO:0000313" key="3">
    <source>
        <dbReference type="EMBL" id="PWF25737.1"/>
    </source>
</evidence>
<dbReference type="InterPro" id="IPR003488">
    <property type="entry name" value="DprA"/>
</dbReference>
<dbReference type="GO" id="GO:0009294">
    <property type="term" value="P:DNA-mediated transformation"/>
    <property type="evidence" value="ECO:0007669"/>
    <property type="project" value="InterPro"/>
</dbReference>
<accession>A0A2V1K8A5</accession>
<proteinExistence type="inferred from homology"/>
<dbReference type="AlphaFoldDB" id="A0A2V1K8A5"/>
<reference evidence="4" key="1">
    <citation type="submission" date="2018-05" db="EMBL/GenBank/DDBJ databases">
        <authorList>
            <person name="Li Y."/>
        </authorList>
    </citation>
    <scope>NUCLEOTIDE SEQUENCE [LARGE SCALE GENOMIC DNA]</scope>
    <source>
        <strain evidence="4">sk1b4</strain>
    </source>
</reference>
<gene>
    <name evidence="3" type="primary">dprA</name>
    <name evidence="3" type="ORF">DD236_09850</name>
</gene>
<dbReference type="PANTHER" id="PTHR43022">
    <property type="entry name" value="PROTEIN SMF"/>
    <property type="match status" value="1"/>
</dbReference>
<dbReference type="NCBIfam" id="TIGR00732">
    <property type="entry name" value="dprA"/>
    <property type="match status" value="1"/>
</dbReference>
<dbReference type="InterPro" id="IPR057666">
    <property type="entry name" value="DrpA_SLOG"/>
</dbReference>
<evidence type="ECO:0000256" key="1">
    <source>
        <dbReference type="ARBA" id="ARBA00006525"/>
    </source>
</evidence>
<protein>
    <submittedName>
        <fullName evidence="3">DNA-protecting protein DprA</fullName>
    </submittedName>
</protein>
<dbReference type="SUPFAM" id="SSF102405">
    <property type="entry name" value="MCP/YpsA-like"/>
    <property type="match status" value="1"/>
</dbReference>
<dbReference type="OrthoDB" id="9785707at2"/>
<dbReference type="EMBL" id="QETB01000005">
    <property type="protein sequence ID" value="PWF25737.1"/>
    <property type="molecule type" value="Genomic_DNA"/>
</dbReference>
<name>A0A2V1K8A5_9ACTO</name>
<evidence type="ECO:0000313" key="4">
    <source>
        <dbReference type="Proteomes" id="UP000245283"/>
    </source>
</evidence>
<sequence>MRPSHCDHGECPMSSLSERDAAMAWTRICEGEDVRAYQLIEERGYAGALEWLRAPKKRSDWGEYAQVAERWAGRISDDAFQRDRRTMQGLGGFLIPSDPNWPQSLEDLGERRPLGLWYRGDVTALASPSIAIVGTRDASQYGSRVATDFAFELAKMGVVIVSGGAFGIDAAAHRGALQAQGRTIAVLAGGIDRPYPLRNENLFSAMLNGGGLLLSEVPPGASPHRHRFLARNRIIAGITRATVVAEAPYRSGAINTARHALEIGHEVGAIPGPLTSVRSAGCHRLLRENATCITTAAEAAELLGYTSIANGVQGALDVVYRRGPTNNPLSLRVQDALPVTHAATLQKIAATAGLSAQETMRGLGNLEMEGIAESVGGKWRLAKRSA</sequence>
<evidence type="ECO:0000259" key="2">
    <source>
        <dbReference type="Pfam" id="PF02481"/>
    </source>
</evidence>
<dbReference type="Proteomes" id="UP000245283">
    <property type="component" value="Unassembled WGS sequence"/>
</dbReference>
<dbReference type="Gene3D" id="3.40.50.450">
    <property type="match status" value="1"/>
</dbReference>
<keyword evidence="4" id="KW-1185">Reference proteome</keyword>
<organism evidence="3 4">
    <name type="scientific">Ancrocorticia populi</name>
    <dbReference type="NCBI Taxonomy" id="2175228"/>
    <lineage>
        <taxon>Bacteria</taxon>
        <taxon>Bacillati</taxon>
        <taxon>Actinomycetota</taxon>
        <taxon>Actinomycetes</taxon>
        <taxon>Actinomycetales</taxon>
        <taxon>Actinomycetaceae</taxon>
        <taxon>Ancrocorticia</taxon>
    </lineage>
</organism>